<keyword evidence="5" id="KW-0611">Plant defense</keyword>
<dbReference type="Pfam" id="PF18052">
    <property type="entry name" value="Rx_N"/>
    <property type="match status" value="1"/>
</dbReference>
<evidence type="ECO:0000256" key="4">
    <source>
        <dbReference type="ARBA" id="ARBA00022741"/>
    </source>
</evidence>
<feature type="domain" description="Disease resistance N-terminal" evidence="6">
    <location>
        <begin position="7"/>
        <end position="84"/>
    </location>
</feature>
<protein>
    <recommendedName>
        <fullName evidence="6">Disease resistance N-terminal domain-containing protein</fullName>
    </recommendedName>
</protein>
<keyword evidence="8" id="KW-1185">Reference proteome</keyword>
<gene>
    <name evidence="7" type="primary">gb13632</name>
    <name evidence="7" type="ORF">PR202_gb13632</name>
</gene>
<organism evidence="7 8">
    <name type="scientific">Eleusine coracana subsp. coracana</name>
    <dbReference type="NCBI Taxonomy" id="191504"/>
    <lineage>
        <taxon>Eukaryota</taxon>
        <taxon>Viridiplantae</taxon>
        <taxon>Streptophyta</taxon>
        <taxon>Embryophyta</taxon>
        <taxon>Tracheophyta</taxon>
        <taxon>Spermatophyta</taxon>
        <taxon>Magnoliopsida</taxon>
        <taxon>Liliopsida</taxon>
        <taxon>Poales</taxon>
        <taxon>Poaceae</taxon>
        <taxon>PACMAD clade</taxon>
        <taxon>Chloridoideae</taxon>
        <taxon>Cynodonteae</taxon>
        <taxon>Eleusininae</taxon>
        <taxon>Eleusine</taxon>
    </lineage>
</organism>
<dbReference type="Proteomes" id="UP001054889">
    <property type="component" value="Unassembled WGS sequence"/>
</dbReference>
<dbReference type="PANTHER" id="PTHR19338:SF0">
    <property type="entry name" value="MITOCHONDRIAL IMPORT INNER MEMBRANE TRANSLOCASE SUBUNIT TIM13"/>
    <property type="match status" value="1"/>
</dbReference>
<dbReference type="GO" id="GO:0000166">
    <property type="term" value="F:nucleotide binding"/>
    <property type="evidence" value="ECO:0007669"/>
    <property type="project" value="UniProtKB-KW"/>
</dbReference>
<evidence type="ECO:0000256" key="1">
    <source>
        <dbReference type="ARBA" id="ARBA00008894"/>
    </source>
</evidence>
<keyword evidence="2" id="KW-0433">Leucine-rich repeat</keyword>
<evidence type="ECO:0000256" key="2">
    <source>
        <dbReference type="ARBA" id="ARBA00022614"/>
    </source>
</evidence>
<proteinExistence type="inferred from homology"/>
<dbReference type="AlphaFoldDB" id="A0AAV5ET38"/>
<evidence type="ECO:0000259" key="6">
    <source>
        <dbReference type="Pfam" id="PF18052"/>
    </source>
</evidence>
<sequence length="263" mass="29984">MDAQREVNSLLGWLTSILVNEAQLLGGIRSDVEFIKDEMESMNGLLMHLTEAQHRDHQVKAWMKQVASLTRDCRNNAELCVHYIGAGNRGKGILGYLLRIPRFLGIIPVWHKIAIRIRELKVRAQDIGERRLRYGVSLPESGSSNGTDMHVDHDVQSRWSSLRQYHHWRRTLIDVVADPPQWDARLLHKPYIESVLTFNDEEFFSLNFLLVQGNDITNISFVNGAAPKLERIILSVTSMKAISGIDALPCLRKLETGAQRQLQ</sequence>
<evidence type="ECO:0000313" key="8">
    <source>
        <dbReference type="Proteomes" id="UP001054889"/>
    </source>
</evidence>
<accession>A0AAV5ET38</accession>
<dbReference type="EMBL" id="BQKI01000078">
    <property type="protein sequence ID" value="GJN25761.1"/>
    <property type="molecule type" value="Genomic_DNA"/>
</dbReference>
<reference evidence="7" key="2">
    <citation type="submission" date="2021-12" db="EMBL/GenBank/DDBJ databases">
        <title>Resequencing data analysis of finger millet.</title>
        <authorList>
            <person name="Hatakeyama M."/>
            <person name="Aluri S."/>
            <person name="Balachadran M.T."/>
            <person name="Sivarajan S.R."/>
            <person name="Poveda L."/>
            <person name="Shimizu-Inatsugi R."/>
            <person name="Schlapbach R."/>
            <person name="Sreeman S.M."/>
            <person name="Shimizu K.K."/>
        </authorList>
    </citation>
    <scope>NUCLEOTIDE SEQUENCE</scope>
</reference>
<dbReference type="InterPro" id="IPR041118">
    <property type="entry name" value="Rx_N"/>
</dbReference>
<name>A0AAV5ET38_ELECO</name>
<evidence type="ECO:0000256" key="3">
    <source>
        <dbReference type="ARBA" id="ARBA00022737"/>
    </source>
</evidence>
<dbReference type="Gene3D" id="1.20.5.4130">
    <property type="match status" value="1"/>
</dbReference>
<comment type="similarity">
    <text evidence="1">Belongs to the disease resistance NB-LRR family.</text>
</comment>
<dbReference type="InterPro" id="IPR038005">
    <property type="entry name" value="RX-like_CC"/>
</dbReference>
<keyword evidence="3" id="KW-0677">Repeat</keyword>
<dbReference type="GO" id="GO:0006952">
    <property type="term" value="P:defense response"/>
    <property type="evidence" value="ECO:0007669"/>
    <property type="project" value="UniProtKB-KW"/>
</dbReference>
<keyword evidence="4" id="KW-0547">Nucleotide-binding</keyword>
<evidence type="ECO:0000313" key="7">
    <source>
        <dbReference type="EMBL" id="GJN25761.1"/>
    </source>
</evidence>
<evidence type="ECO:0000256" key="5">
    <source>
        <dbReference type="ARBA" id="ARBA00022821"/>
    </source>
</evidence>
<dbReference type="PANTHER" id="PTHR19338">
    <property type="entry name" value="TRANSLOCASE OF INNER MITOCHONDRIAL MEMBRANE 13 HOMOLOG"/>
    <property type="match status" value="1"/>
</dbReference>
<reference evidence="7" key="1">
    <citation type="journal article" date="2018" name="DNA Res.">
        <title>Multiple hybrid de novo genome assembly of finger millet, an orphan allotetraploid crop.</title>
        <authorList>
            <person name="Hatakeyama M."/>
            <person name="Aluri S."/>
            <person name="Balachadran M.T."/>
            <person name="Sivarajan S.R."/>
            <person name="Patrignani A."/>
            <person name="Gruter S."/>
            <person name="Poveda L."/>
            <person name="Shimizu-Inatsugi R."/>
            <person name="Baeten J."/>
            <person name="Francoijs K.J."/>
            <person name="Nataraja K.N."/>
            <person name="Reddy Y.A.N."/>
            <person name="Phadnis S."/>
            <person name="Ravikumar R.L."/>
            <person name="Schlapbach R."/>
            <person name="Sreeman S.M."/>
            <person name="Shimizu K.K."/>
        </authorList>
    </citation>
    <scope>NUCLEOTIDE SEQUENCE</scope>
</reference>
<dbReference type="CDD" id="cd14798">
    <property type="entry name" value="RX-CC_like"/>
    <property type="match status" value="1"/>
</dbReference>
<comment type="caution">
    <text evidence="7">The sequence shown here is derived from an EMBL/GenBank/DDBJ whole genome shotgun (WGS) entry which is preliminary data.</text>
</comment>